<dbReference type="SUPFAM" id="SSF52833">
    <property type="entry name" value="Thioredoxin-like"/>
    <property type="match status" value="1"/>
</dbReference>
<dbReference type="Gene3D" id="1.20.1050.10">
    <property type="match status" value="1"/>
</dbReference>
<protein>
    <submittedName>
        <fullName evidence="3">Glutathione S-transferase</fullName>
    </submittedName>
</protein>
<keyword evidence="3" id="KW-0808">Transferase</keyword>
<accession>A0A211ZR37</accession>
<dbReference type="Proteomes" id="UP000196655">
    <property type="component" value="Unassembled WGS sequence"/>
</dbReference>
<dbReference type="PROSITE" id="PS50404">
    <property type="entry name" value="GST_NTER"/>
    <property type="match status" value="1"/>
</dbReference>
<reference evidence="4" key="1">
    <citation type="submission" date="2017-05" db="EMBL/GenBank/DDBJ databases">
        <authorList>
            <person name="Macchi M."/>
            <person name="Festa S."/>
            <person name="Coppotelli B.M."/>
            <person name="Morelli I.S."/>
        </authorList>
    </citation>
    <scope>NUCLEOTIDE SEQUENCE [LARGE SCALE GENOMIC DNA]</scope>
    <source>
        <strain evidence="4">I</strain>
    </source>
</reference>
<proteinExistence type="predicted"/>
<comment type="caution">
    <text evidence="3">The sequence shown here is derived from an EMBL/GenBank/DDBJ whole genome shotgun (WGS) entry which is preliminary data.</text>
</comment>
<evidence type="ECO:0000259" key="2">
    <source>
        <dbReference type="PROSITE" id="PS50405"/>
    </source>
</evidence>
<feature type="domain" description="GST C-terminal" evidence="2">
    <location>
        <begin position="88"/>
        <end position="214"/>
    </location>
</feature>
<dbReference type="InterPro" id="IPR036249">
    <property type="entry name" value="Thioredoxin-like_sf"/>
</dbReference>
<dbReference type="CDD" id="cd03057">
    <property type="entry name" value="GST_N_Beta"/>
    <property type="match status" value="1"/>
</dbReference>
<dbReference type="InterPro" id="IPR004045">
    <property type="entry name" value="Glutathione_S-Trfase_N"/>
</dbReference>
<keyword evidence="4" id="KW-1185">Reference proteome</keyword>
<dbReference type="InterPro" id="IPR010987">
    <property type="entry name" value="Glutathione-S-Trfase_C-like"/>
</dbReference>
<organism evidence="3 4">
    <name type="scientific">Inquilinus limosus</name>
    <dbReference type="NCBI Taxonomy" id="171674"/>
    <lineage>
        <taxon>Bacteria</taxon>
        <taxon>Pseudomonadati</taxon>
        <taxon>Pseudomonadota</taxon>
        <taxon>Alphaproteobacteria</taxon>
        <taxon>Rhodospirillales</taxon>
        <taxon>Rhodospirillaceae</taxon>
        <taxon>Inquilinus</taxon>
    </lineage>
</organism>
<dbReference type="InterPro" id="IPR036282">
    <property type="entry name" value="Glutathione-S-Trfase_C_sf"/>
</dbReference>
<dbReference type="SUPFAM" id="SSF47616">
    <property type="entry name" value="GST C-terminal domain-like"/>
    <property type="match status" value="1"/>
</dbReference>
<gene>
    <name evidence="3" type="ORF">BWR60_08645</name>
</gene>
<dbReference type="PANTHER" id="PTHR44051:SF8">
    <property type="entry name" value="GLUTATHIONE S-TRANSFERASE GSTA"/>
    <property type="match status" value="1"/>
</dbReference>
<dbReference type="CDD" id="cd03188">
    <property type="entry name" value="GST_C_Beta"/>
    <property type="match status" value="1"/>
</dbReference>
<dbReference type="OrthoDB" id="9815075at2"/>
<dbReference type="PANTHER" id="PTHR44051">
    <property type="entry name" value="GLUTATHIONE S-TRANSFERASE-RELATED"/>
    <property type="match status" value="1"/>
</dbReference>
<dbReference type="STRING" id="1122125.GCA_000423185_06945"/>
<name>A0A211ZR37_9PROT</name>
<evidence type="ECO:0000313" key="3">
    <source>
        <dbReference type="EMBL" id="OWJ67738.1"/>
    </source>
</evidence>
<dbReference type="Pfam" id="PF00043">
    <property type="entry name" value="GST_C"/>
    <property type="match status" value="1"/>
</dbReference>
<dbReference type="EMBL" id="NHON01000011">
    <property type="protein sequence ID" value="OWJ67738.1"/>
    <property type="molecule type" value="Genomic_DNA"/>
</dbReference>
<dbReference type="RefSeq" id="WP_088150594.1">
    <property type="nucleotide sequence ID" value="NZ_NHON01000011.1"/>
</dbReference>
<evidence type="ECO:0000259" key="1">
    <source>
        <dbReference type="PROSITE" id="PS50404"/>
    </source>
</evidence>
<dbReference type="InterPro" id="IPR004046">
    <property type="entry name" value="GST_C"/>
</dbReference>
<dbReference type="GO" id="GO:0016740">
    <property type="term" value="F:transferase activity"/>
    <property type="evidence" value="ECO:0007669"/>
    <property type="project" value="UniProtKB-KW"/>
</dbReference>
<evidence type="ECO:0000313" key="4">
    <source>
        <dbReference type="Proteomes" id="UP000196655"/>
    </source>
</evidence>
<dbReference type="Gene3D" id="3.40.30.10">
    <property type="entry name" value="Glutaredoxin"/>
    <property type="match status" value="1"/>
</dbReference>
<dbReference type="Pfam" id="PF13409">
    <property type="entry name" value="GST_N_2"/>
    <property type="match status" value="1"/>
</dbReference>
<sequence length="253" mass="27708">MDQILFYGVPSGCSLGSIVALEWLGLPYRLSRIEMPEVVQGEAYRRLNPVGETPTLLTADGRTISESLAILNHLGAQGVDSGLAFRQGTPGFDRLNQALGFLNTAFFNAFSPLWYTLEHGAAGPERDALRAYGAAKVAKAHADLEAMLGGRDWLLGERSLADAYFIGIARWTKYHDVVDRRDYPGLQRLFERLEADPAVQFAHAIERGEPARSTGGFRGEISLIQGGSHRPLDGHGATRLAMTREGWRAEIEG</sequence>
<dbReference type="PROSITE" id="PS50405">
    <property type="entry name" value="GST_CTER"/>
    <property type="match status" value="1"/>
</dbReference>
<dbReference type="AlphaFoldDB" id="A0A211ZR37"/>
<feature type="domain" description="GST N-terminal" evidence="1">
    <location>
        <begin position="1"/>
        <end position="82"/>
    </location>
</feature>